<proteinExistence type="predicted"/>
<gene>
    <name evidence="2" type="primary">LOC115225644</name>
</gene>
<protein>
    <submittedName>
        <fullName evidence="2">Uncharacterized protein LOC115225644</fullName>
    </submittedName>
</protein>
<dbReference type="PANTHER" id="PTHR19446">
    <property type="entry name" value="REVERSE TRANSCRIPTASES"/>
    <property type="match status" value="1"/>
</dbReference>
<keyword evidence="1" id="KW-1185">Reference proteome</keyword>
<dbReference type="AlphaFoldDB" id="A0A6P7TUA9"/>
<dbReference type="RefSeq" id="XP_029652421.1">
    <property type="nucleotide sequence ID" value="XM_029796561.1"/>
</dbReference>
<name>A0A6P7TUA9_9MOLL</name>
<sequence length="130" mass="14418">MQRWPEPYPELYATQNVVTDLALNAIPVLLVMNELDSPPTMEELSKAIDTQACGKAHGNDGIPSEILKCGKPALLHPLHDLLCLCWEHGHKPQDVRDAKIITLYKNKGDRNDCNNYRGISLLSVVGKAFA</sequence>
<organism evidence="1 2">
    <name type="scientific">Octopus sinensis</name>
    <name type="common">East Asian common octopus</name>
    <dbReference type="NCBI Taxonomy" id="2607531"/>
    <lineage>
        <taxon>Eukaryota</taxon>
        <taxon>Metazoa</taxon>
        <taxon>Spiralia</taxon>
        <taxon>Lophotrochozoa</taxon>
        <taxon>Mollusca</taxon>
        <taxon>Cephalopoda</taxon>
        <taxon>Coleoidea</taxon>
        <taxon>Octopodiformes</taxon>
        <taxon>Octopoda</taxon>
        <taxon>Incirrata</taxon>
        <taxon>Octopodidae</taxon>
        <taxon>Octopus</taxon>
    </lineage>
</organism>
<reference evidence="2" key="1">
    <citation type="submission" date="2025-08" db="UniProtKB">
        <authorList>
            <consortium name="RefSeq"/>
        </authorList>
    </citation>
    <scope>IDENTIFICATION</scope>
</reference>
<dbReference type="KEGG" id="osn:115225644"/>
<evidence type="ECO:0000313" key="1">
    <source>
        <dbReference type="Proteomes" id="UP000515154"/>
    </source>
</evidence>
<accession>A0A6P7TUA9</accession>
<evidence type="ECO:0000313" key="2">
    <source>
        <dbReference type="RefSeq" id="XP_029652421.1"/>
    </source>
</evidence>
<dbReference type="Proteomes" id="UP000515154">
    <property type="component" value="Linkage group LG28"/>
</dbReference>